<dbReference type="EMBL" id="FQZT01000014">
    <property type="protein sequence ID" value="SHJ72665.1"/>
    <property type="molecule type" value="Genomic_DNA"/>
</dbReference>
<gene>
    <name evidence="2" type="ORF">SAMN02745165_03021</name>
</gene>
<feature type="domain" description="Carrier" evidence="1">
    <location>
        <begin position="1"/>
        <end position="80"/>
    </location>
</feature>
<dbReference type="RefSeq" id="WP_072909570.1">
    <property type="nucleotide sequence ID" value="NZ_FQZT01000014.1"/>
</dbReference>
<organism evidence="2 3">
    <name type="scientific">Malonomonas rubra DSM 5091</name>
    <dbReference type="NCBI Taxonomy" id="1122189"/>
    <lineage>
        <taxon>Bacteria</taxon>
        <taxon>Pseudomonadati</taxon>
        <taxon>Thermodesulfobacteriota</taxon>
        <taxon>Desulfuromonadia</taxon>
        <taxon>Desulfuromonadales</taxon>
        <taxon>Geopsychrobacteraceae</taxon>
        <taxon>Malonomonas</taxon>
    </lineage>
</organism>
<dbReference type="OrthoDB" id="9810922at2"/>
<dbReference type="InterPro" id="IPR009081">
    <property type="entry name" value="PP-bd_ACP"/>
</dbReference>
<dbReference type="AlphaFoldDB" id="A0A1M6LND0"/>
<sequence>MNTDEIKQQIFNGLIDIAPEVELDELDPNENLREELDIDSYDFLSLLIGLNESLGVEIPETDYEKLVSLTDLVAYLAAKLDESR</sequence>
<keyword evidence="3" id="KW-1185">Reference proteome</keyword>
<dbReference type="SUPFAM" id="SSF47336">
    <property type="entry name" value="ACP-like"/>
    <property type="match status" value="1"/>
</dbReference>
<proteinExistence type="predicted"/>
<dbReference type="Proteomes" id="UP000184171">
    <property type="component" value="Unassembled WGS sequence"/>
</dbReference>
<dbReference type="Pfam" id="PF00550">
    <property type="entry name" value="PP-binding"/>
    <property type="match status" value="1"/>
</dbReference>
<dbReference type="STRING" id="1122189.SAMN02745165_03021"/>
<dbReference type="PROSITE" id="PS50075">
    <property type="entry name" value="CARRIER"/>
    <property type="match status" value="1"/>
</dbReference>
<dbReference type="InterPro" id="IPR036736">
    <property type="entry name" value="ACP-like_sf"/>
</dbReference>
<reference evidence="2 3" key="1">
    <citation type="submission" date="2016-11" db="EMBL/GenBank/DDBJ databases">
        <authorList>
            <person name="Jaros S."/>
            <person name="Januszkiewicz K."/>
            <person name="Wedrychowicz H."/>
        </authorList>
    </citation>
    <scope>NUCLEOTIDE SEQUENCE [LARGE SCALE GENOMIC DNA]</scope>
    <source>
        <strain evidence="2 3">DSM 5091</strain>
    </source>
</reference>
<accession>A0A1M6LND0</accession>
<evidence type="ECO:0000313" key="2">
    <source>
        <dbReference type="EMBL" id="SHJ72665.1"/>
    </source>
</evidence>
<evidence type="ECO:0000313" key="3">
    <source>
        <dbReference type="Proteomes" id="UP000184171"/>
    </source>
</evidence>
<dbReference type="Gene3D" id="1.10.1200.10">
    <property type="entry name" value="ACP-like"/>
    <property type="match status" value="1"/>
</dbReference>
<protein>
    <submittedName>
        <fullName evidence="2">Acyl carrier protein</fullName>
    </submittedName>
</protein>
<evidence type="ECO:0000259" key="1">
    <source>
        <dbReference type="PROSITE" id="PS50075"/>
    </source>
</evidence>
<name>A0A1M6LND0_MALRU</name>